<dbReference type="GO" id="GO:0044539">
    <property type="term" value="P:long-chain fatty acid import into cell"/>
    <property type="evidence" value="ECO:0007669"/>
    <property type="project" value="TreeGrafter"/>
</dbReference>
<organism evidence="21 22">
    <name type="scientific">Pseudovirgaria hyperparasitica</name>
    <dbReference type="NCBI Taxonomy" id="470096"/>
    <lineage>
        <taxon>Eukaryota</taxon>
        <taxon>Fungi</taxon>
        <taxon>Dikarya</taxon>
        <taxon>Ascomycota</taxon>
        <taxon>Pezizomycotina</taxon>
        <taxon>Dothideomycetes</taxon>
        <taxon>Dothideomycetes incertae sedis</taxon>
        <taxon>Acrospermales</taxon>
        <taxon>Acrospermaceae</taxon>
        <taxon>Pseudovirgaria</taxon>
    </lineage>
</organism>
<dbReference type="Proteomes" id="UP000799437">
    <property type="component" value="Unassembled WGS sequence"/>
</dbReference>
<keyword evidence="9" id="KW-0812">Transmembrane</keyword>
<gene>
    <name evidence="21" type="ORF">EJ05DRAFT_522892</name>
</gene>
<dbReference type="InterPro" id="IPR020845">
    <property type="entry name" value="AMP-binding_CS"/>
</dbReference>
<keyword evidence="8" id="KW-0551">Lipid droplet</keyword>
<dbReference type="AlphaFoldDB" id="A0A6A6VRT8"/>
<evidence type="ECO:0000256" key="13">
    <source>
        <dbReference type="ARBA" id="ARBA00023055"/>
    </source>
</evidence>
<dbReference type="RefSeq" id="XP_033595849.1">
    <property type="nucleotide sequence ID" value="XM_033748790.1"/>
</dbReference>
<evidence type="ECO:0000256" key="19">
    <source>
        <dbReference type="ARBA" id="ARBA00078285"/>
    </source>
</evidence>
<dbReference type="SUPFAM" id="SSF56801">
    <property type="entry name" value="Acetyl-CoA synthetase-like"/>
    <property type="match status" value="1"/>
</dbReference>
<proteinExistence type="inferred from homology"/>
<dbReference type="GO" id="GO:0005778">
    <property type="term" value="C:peroxisomal membrane"/>
    <property type="evidence" value="ECO:0007669"/>
    <property type="project" value="UniProtKB-SubCell"/>
</dbReference>
<keyword evidence="11" id="KW-0067">ATP-binding</keyword>
<evidence type="ECO:0000256" key="7">
    <source>
        <dbReference type="ARBA" id="ARBA00022598"/>
    </source>
</evidence>
<feature type="domain" description="AMP-dependent synthetase/ligase" evidence="20">
    <location>
        <begin position="76"/>
        <end position="443"/>
    </location>
</feature>
<evidence type="ECO:0000256" key="16">
    <source>
        <dbReference type="ARBA" id="ARBA00051585"/>
    </source>
</evidence>
<dbReference type="PANTHER" id="PTHR43107:SF6">
    <property type="entry name" value="ACYL-COA SYNTHETASE FAMILY PROTEIN (CEFD1), PUTATIVE (AFU_ORTHOLOGUE AFUA_6G03630)-RELATED"/>
    <property type="match status" value="1"/>
</dbReference>
<dbReference type="PANTHER" id="PTHR43107">
    <property type="entry name" value="LONG-CHAIN FATTY ACID TRANSPORT PROTEIN"/>
    <property type="match status" value="1"/>
</dbReference>
<comment type="similarity">
    <text evidence="4">Belongs to the ATP-dependent AMP-binding enzyme family.</text>
</comment>
<reference evidence="21" key="1">
    <citation type="journal article" date="2020" name="Stud. Mycol.">
        <title>101 Dothideomycetes genomes: a test case for predicting lifestyles and emergence of pathogens.</title>
        <authorList>
            <person name="Haridas S."/>
            <person name="Albert R."/>
            <person name="Binder M."/>
            <person name="Bloem J."/>
            <person name="Labutti K."/>
            <person name="Salamov A."/>
            <person name="Andreopoulos B."/>
            <person name="Baker S."/>
            <person name="Barry K."/>
            <person name="Bills G."/>
            <person name="Bluhm B."/>
            <person name="Cannon C."/>
            <person name="Castanera R."/>
            <person name="Culley D."/>
            <person name="Daum C."/>
            <person name="Ezra D."/>
            <person name="Gonzalez J."/>
            <person name="Henrissat B."/>
            <person name="Kuo A."/>
            <person name="Liang C."/>
            <person name="Lipzen A."/>
            <person name="Lutzoni F."/>
            <person name="Magnuson J."/>
            <person name="Mondo S."/>
            <person name="Nolan M."/>
            <person name="Ohm R."/>
            <person name="Pangilinan J."/>
            <person name="Park H.-J."/>
            <person name="Ramirez L."/>
            <person name="Alfaro M."/>
            <person name="Sun H."/>
            <person name="Tritt A."/>
            <person name="Yoshinaga Y."/>
            <person name="Zwiers L.-H."/>
            <person name="Turgeon B."/>
            <person name="Goodwin S."/>
            <person name="Spatafora J."/>
            <person name="Crous P."/>
            <person name="Grigoriev I."/>
        </authorList>
    </citation>
    <scope>NUCLEOTIDE SEQUENCE</scope>
    <source>
        <strain evidence="21">CBS 121739</strain>
    </source>
</reference>
<keyword evidence="6" id="KW-1003">Cell membrane</keyword>
<dbReference type="Gene3D" id="3.30.300.30">
    <property type="match status" value="1"/>
</dbReference>
<dbReference type="InterPro" id="IPR042099">
    <property type="entry name" value="ANL_N_sf"/>
</dbReference>
<dbReference type="InterPro" id="IPR000873">
    <property type="entry name" value="AMP-dep_synth/lig_dom"/>
</dbReference>
<evidence type="ECO:0000256" key="8">
    <source>
        <dbReference type="ARBA" id="ARBA00022677"/>
    </source>
</evidence>
<keyword evidence="14" id="KW-0472">Membrane</keyword>
<keyword evidence="5" id="KW-0813">Transport</keyword>
<dbReference type="GO" id="GO:0005324">
    <property type="term" value="F:long-chain fatty acid transmembrane transporter activity"/>
    <property type="evidence" value="ECO:0007669"/>
    <property type="project" value="TreeGrafter"/>
</dbReference>
<dbReference type="GO" id="GO:0005811">
    <property type="term" value="C:lipid droplet"/>
    <property type="evidence" value="ECO:0007669"/>
    <property type="project" value="UniProtKB-SubCell"/>
</dbReference>
<dbReference type="GO" id="GO:0005524">
    <property type="term" value="F:ATP binding"/>
    <property type="evidence" value="ECO:0007669"/>
    <property type="project" value="UniProtKB-KW"/>
</dbReference>
<keyword evidence="22" id="KW-1185">Reference proteome</keyword>
<dbReference type="GO" id="GO:0004467">
    <property type="term" value="F:long-chain fatty acid-CoA ligase activity"/>
    <property type="evidence" value="ECO:0007669"/>
    <property type="project" value="TreeGrafter"/>
</dbReference>
<name>A0A6A6VRT8_9PEZI</name>
<keyword evidence="15" id="KW-0576">Peroxisome</keyword>
<evidence type="ECO:0000313" key="21">
    <source>
        <dbReference type="EMBL" id="KAF2753398.1"/>
    </source>
</evidence>
<keyword evidence="7" id="KW-0436">Ligase</keyword>
<dbReference type="PROSITE" id="PS00455">
    <property type="entry name" value="AMP_BINDING"/>
    <property type="match status" value="1"/>
</dbReference>
<evidence type="ECO:0000256" key="17">
    <source>
        <dbReference type="ARBA" id="ARBA00060276"/>
    </source>
</evidence>
<evidence type="ECO:0000256" key="11">
    <source>
        <dbReference type="ARBA" id="ARBA00022840"/>
    </source>
</evidence>
<comment type="subcellular location">
    <subcellularLocation>
        <location evidence="3">Cell membrane</location>
        <topology evidence="3">Multi-pass membrane protein</topology>
    </subcellularLocation>
    <subcellularLocation>
        <location evidence="1">Lipid droplet</location>
    </subcellularLocation>
    <subcellularLocation>
        <location evidence="2">Peroxisome membrane</location>
        <topology evidence="2">Multi-pass membrane protein</topology>
    </subcellularLocation>
</comment>
<evidence type="ECO:0000256" key="4">
    <source>
        <dbReference type="ARBA" id="ARBA00006432"/>
    </source>
</evidence>
<keyword evidence="12" id="KW-1133">Transmembrane helix</keyword>
<dbReference type="Pfam" id="PF00501">
    <property type="entry name" value="AMP-binding"/>
    <property type="match status" value="1"/>
</dbReference>
<comment type="catalytic activity">
    <reaction evidence="16">
        <text>a very long-chain fatty acid + ATP + CoA = a very long-chain fatty acyl-CoA + AMP + diphosphate</text>
        <dbReference type="Rhea" id="RHEA:54536"/>
        <dbReference type="ChEBI" id="CHEBI:30616"/>
        <dbReference type="ChEBI" id="CHEBI:33019"/>
        <dbReference type="ChEBI" id="CHEBI:57287"/>
        <dbReference type="ChEBI" id="CHEBI:58950"/>
        <dbReference type="ChEBI" id="CHEBI:138261"/>
        <dbReference type="ChEBI" id="CHEBI:456215"/>
    </reaction>
</comment>
<evidence type="ECO:0000256" key="9">
    <source>
        <dbReference type="ARBA" id="ARBA00022692"/>
    </source>
</evidence>
<evidence type="ECO:0000256" key="1">
    <source>
        <dbReference type="ARBA" id="ARBA00004502"/>
    </source>
</evidence>
<comment type="function">
    <text evidence="17">Acyl-CoA synthetase required for both the import of long chain fatty acids (LCFAs) (C14-C18) and the activation very long chain fatty acids (VLCFAs) (C20-C26) by esterification of the fatty acids into metabolically active CoA-thioesters for subsequent degradation or incorporation into phospholipids. The transport and fatty acyl-CoA synthetase activities are genetically separable and are thus independent activities. Esterifies VLCFAs in the peroxisome matrix. The VLCFAs are actively transported into peroxisomes by a PXA1-PXA2 heterodimeric transporter in the peroxisomal membrane.</text>
</comment>
<accession>A0A6A6VRT8</accession>
<evidence type="ECO:0000256" key="18">
    <source>
        <dbReference type="ARBA" id="ARBA00068795"/>
    </source>
</evidence>
<dbReference type="InterPro" id="IPR045851">
    <property type="entry name" value="AMP-bd_C_sf"/>
</dbReference>
<protein>
    <recommendedName>
        <fullName evidence="18">Very long-chain fatty acid transport protein</fullName>
    </recommendedName>
    <alternativeName>
        <fullName evidence="19">Very-long-chain acyl-CoA synthetase</fullName>
    </alternativeName>
</protein>
<evidence type="ECO:0000256" key="12">
    <source>
        <dbReference type="ARBA" id="ARBA00022989"/>
    </source>
</evidence>
<keyword evidence="10" id="KW-0547">Nucleotide-binding</keyword>
<keyword evidence="13" id="KW-0445">Lipid transport</keyword>
<evidence type="ECO:0000313" key="22">
    <source>
        <dbReference type="Proteomes" id="UP000799437"/>
    </source>
</evidence>
<dbReference type="OrthoDB" id="196650at2759"/>
<evidence type="ECO:0000256" key="6">
    <source>
        <dbReference type="ARBA" id="ARBA00022475"/>
    </source>
</evidence>
<dbReference type="FunFam" id="3.40.50.12780:FF:000019">
    <property type="entry name" value="Long-chain fatty acid transporter"/>
    <property type="match status" value="1"/>
</dbReference>
<evidence type="ECO:0000256" key="14">
    <source>
        <dbReference type="ARBA" id="ARBA00023136"/>
    </source>
</evidence>
<evidence type="ECO:0000256" key="10">
    <source>
        <dbReference type="ARBA" id="ARBA00022741"/>
    </source>
</evidence>
<evidence type="ECO:0000256" key="3">
    <source>
        <dbReference type="ARBA" id="ARBA00004651"/>
    </source>
</evidence>
<dbReference type="EMBL" id="ML996584">
    <property type="protein sequence ID" value="KAF2753398.1"/>
    <property type="molecule type" value="Genomic_DNA"/>
</dbReference>
<evidence type="ECO:0000256" key="5">
    <source>
        <dbReference type="ARBA" id="ARBA00022448"/>
    </source>
</evidence>
<sequence>MAITTGIAAVAGLTAATSYLDAKYHVRQDLKTLSVLKRAGWELNRAIKSKRVDVWYQFEEQARLLASSNMDCIWSRNGVYSWSEAYDQSCRYAQFFINLGMEPGQLCAFYLMNHPEFVFAQLGTWAMGCAPALINYNLAGDALIHCLKVSGTKIMIVDEDDGCRARIDESRSGIEQELGIRIIVLDSTLKSQINALKPERPGDHLREDMKPEFPMCLLYTSGSTGHPKACAFEMQRANDLGSSRIRALDLKTGPNGTRWYNCMPLYHGTGNTMAVTCVSGGMTLCIGKKFSTSGFWNDVRASHATAFVYVGETARYLLNQPPSSQDKDHSISLMYGNGLRPDVWLRFQERFGIARIGEFFNSTEGMFGLFNLAGGPYKATAVGHHGVLLRFMLRNVYIPVEIDPETEEIARDPKTGWGIRKPYEEGGEIVVKIPNKKAFVGYWENDSATNKKFVSDLFEKGDVYYRTGDALRRTPDGLWYFMDRLGDTFRWKSENVSTQEVTEALGHYPGIGEAMVYGVEVPGNDGRAGCAAIYIEPSRRSNFDFKALHAYLHEKLPKYAVPVFLRIMVDYKPMHNNKPNKVPYKKAGIDLEKIEADMTEGGTPDRLLWCPAATRSSARL</sequence>
<evidence type="ECO:0000256" key="2">
    <source>
        <dbReference type="ARBA" id="ARBA00004585"/>
    </source>
</evidence>
<evidence type="ECO:0000256" key="15">
    <source>
        <dbReference type="ARBA" id="ARBA00023140"/>
    </source>
</evidence>
<evidence type="ECO:0000259" key="20">
    <source>
        <dbReference type="Pfam" id="PF00501"/>
    </source>
</evidence>
<dbReference type="GO" id="GO:0009898">
    <property type="term" value="C:cytoplasmic side of plasma membrane"/>
    <property type="evidence" value="ECO:0007669"/>
    <property type="project" value="TreeGrafter"/>
</dbReference>
<dbReference type="Gene3D" id="3.40.50.12780">
    <property type="entry name" value="N-terminal domain of ligase-like"/>
    <property type="match status" value="1"/>
</dbReference>
<dbReference type="FunFam" id="3.30.300.30:FF:000020">
    <property type="entry name" value="Long-chain fatty acid transporter"/>
    <property type="match status" value="1"/>
</dbReference>
<dbReference type="GeneID" id="54489844"/>